<dbReference type="GO" id="GO:0005886">
    <property type="term" value="C:plasma membrane"/>
    <property type="evidence" value="ECO:0000318"/>
    <property type="project" value="GO_Central"/>
</dbReference>
<dbReference type="GO" id="GO:0007186">
    <property type="term" value="P:G protein-coupled receptor signaling pathway"/>
    <property type="evidence" value="ECO:0000318"/>
    <property type="project" value="GO_Central"/>
</dbReference>
<feature type="domain" description="G-protein coupled receptors family 1 profile" evidence="9">
    <location>
        <begin position="17"/>
        <end position="260"/>
    </location>
</feature>
<evidence type="ECO:0000256" key="8">
    <source>
        <dbReference type="SAM" id="Phobius"/>
    </source>
</evidence>
<dbReference type="PROSITE" id="PS50262">
    <property type="entry name" value="G_PROTEIN_RECEP_F1_2"/>
    <property type="match status" value="1"/>
</dbReference>
<feature type="transmembrane region" description="Helical" evidence="8">
    <location>
        <begin position="155"/>
        <end position="181"/>
    </location>
</feature>
<dbReference type="PANTHER" id="PTHR45695">
    <property type="entry name" value="LEUCOKININ RECEPTOR-RELATED"/>
    <property type="match status" value="1"/>
</dbReference>
<dbReference type="Proteomes" id="UP000001593">
    <property type="component" value="Unassembled WGS sequence"/>
</dbReference>
<reference evidence="10 11" key="1">
    <citation type="journal article" date="2007" name="Science">
        <title>Sea anemone genome reveals ancestral eumetazoan gene repertoire and genomic organization.</title>
        <authorList>
            <person name="Putnam N.H."/>
            <person name="Srivastava M."/>
            <person name="Hellsten U."/>
            <person name="Dirks B."/>
            <person name="Chapman J."/>
            <person name="Salamov A."/>
            <person name="Terry A."/>
            <person name="Shapiro H."/>
            <person name="Lindquist E."/>
            <person name="Kapitonov V.V."/>
            <person name="Jurka J."/>
            <person name="Genikhovich G."/>
            <person name="Grigoriev I.V."/>
            <person name="Lucas S.M."/>
            <person name="Steele R.E."/>
            <person name="Finnerty J.R."/>
            <person name="Technau U."/>
            <person name="Martindale M.Q."/>
            <person name="Rokhsar D.S."/>
        </authorList>
    </citation>
    <scope>NUCLEOTIDE SEQUENCE [LARGE SCALE GENOMIC DNA]</scope>
    <source>
        <strain evidence="11">CH2 X CH6</strain>
    </source>
</reference>
<evidence type="ECO:0000256" key="6">
    <source>
        <dbReference type="ARBA" id="ARBA00023170"/>
    </source>
</evidence>
<keyword evidence="2 8" id="KW-0812">Transmembrane</keyword>
<dbReference type="InterPro" id="IPR017452">
    <property type="entry name" value="GPCR_Rhodpsn_7TM"/>
</dbReference>
<name>A7RSD1_NEMVE</name>
<feature type="transmembrane region" description="Helical" evidence="8">
    <location>
        <begin position="202"/>
        <end position="227"/>
    </location>
</feature>
<dbReference type="Gene3D" id="1.20.1070.10">
    <property type="entry name" value="Rhodopsin 7-helix transmembrane proteins"/>
    <property type="match status" value="1"/>
</dbReference>
<proteinExistence type="predicted"/>
<feature type="non-terminal residue" evidence="10">
    <location>
        <position position="268"/>
    </location>
</feature>
<evidence type="ECO:0000256" key="7">
    <source>
        <dbReference type="ARBA" id="ARBA00023224"/>
    </source>
</evidence>
<dbReference type="EMBL" id="DS469534">
    <property type="protein sequence ID" value="EDO45615.1"/>
    <property type="molecule type" value="Genomic_DNA"/>
</dbReference>
<sequence length="268" mass="30602">MLTLAVYIITFVLGAVGNFLVFGVIFTKKERKTPNDVFLINLATADLTAVSISLPVKLYQLFPPFLPANNFVCKVVVPMVSVPFCASIFTITSMAIHRRRTILNPWRGMSNIYGTVAWVIGIWICSVTTLLPISILTSPLDGHCIINWTMKQEQAYVLAICLIQYVIPLVIILLAYVQICLNLKKYQKRVARVEVRKENIEITRTIAVIVILFAVFTLPLQIFWLYYEFSGCEITENIQRFHQYAELLTDFHSCLNPLAYGVLTRRFR</sequence>
<evidence type="ECO:0000256" key="5">
    <source>
        <dbReference type="ARBA" id="ARBA00023136"/>
    </source>
</evidence>
<evidence type="ECO:0000256" key="4">
    <source>
        <dbReference type="ARBA" id="ARBA00023040"/>
    </source>
</evidence>
<dbReference type="SUPFAM" id="SSF81321">
    <property type="entry name" value="Family A G protein-coupled receptor-like"/>
    <property type="match status" value="1"/>
</dbReference>
<organism evidence="10 11">
    <name type="scientific">Nematostella vectensis</name>
    <name type="common">Starlet sea anemone</name>
    <dbReference type="NCBI Taxonomy" id="45351"/>
    <lineage>
        <taxon>Eukaryota</taxon>
        <taxon>Metazoa</taxon>
        <taxon>Cnidaria</taxon>
        <taxon>Anthozoa</taxon>
        <taxon>Hexacorallia</taxon>
        <taxon>Actiniaria</taxon>
        <taxon>Edwardsiidae</taxon>
        <taxon>Nematostella</taxon>
    </lineage>
</organism>
<dbReference type="eggNOG" id="KOG3656">
    <property type="taxonomic scope" value="Eukaryota"/>
</dbReference>
<keyword evidence="4" id="KW-0297">G-protein coupled receptor</keyword>
<dbReference type="InParanoid" id="A7RSD1"/>
<feature type="transmembrane region" description="Helical" evidence="8">
    <location>
        <begin position="116"/>
        <end position="135"/>
    </location>
</feature>
<dbReference type="KEGG" id="nve:5517660"/>
<protein>
    <recommendedName>
        <fullName evidence="9">G-protein coupled receptors family 1 profile domain-containing protein</fullName>
    </recommendedName>
</protein>
<keyword evidence="3 8" id="KW-1133">Transmembrane helix</keyword>
<dbReference type="PhylomeDB" id="A7RSD1"/>
<dbReference type="PANTHER" id="PTHR45695:SF9">
    <property type="entry name" value="LEUCOKININ RECEPTOR"/>
    <property type="match status" value="1"/>
</dbReference>
<dbReference type="OMA" id="AYVQICL"/>
<dbReference type="Pfam" id="PF00001">
    <property type="entry name" value="7tm_1"/>
    <property type="match status" value="1"/>
</dbReference>
<evidence type="ECO:0000256" key="1">
    <source>
        <dbReference type="ARBA" id="ARBA00004141"/>
    </source>
</evidence>
<accession>A7RSD1</accession>
<evidence type="ECO:0000259" key="9">
    <source>
        <dbReference type="PROSITE" id="PS50262"/>
    </source>
</evidence>
<comment type="subcellular location">
    <subcellularLocation>
        <location evidence="1">Membrane</location>
        <topology evidence="1">Multi-pass membrane protein</topology>
    </subcellularLocation>
</comment>
<feature type="transmembrane region" description="Helical" evidence="8">
    <location>
        <begin position="38"/>
        <end position="56"/>
    </location>
</feature>
<dbReference type="CDD" id="cd00637">
    <property type="entry name" value="7tm_classA_rhodopsin-like"/>
    <property type="match status" value="1"/>
</dbReference>
<dbReference type="OrthoDB" id="9046662at2759"/>
<dbReference type="InterPro" id="IPR000276">
    <property type="entry name" value="GPCR_Rhodpsn"/>
</dbReference>
<gene>
    <name evidence="10" type="ORF">NEMVEDRAFT_v1g91936</name>
</gene>
<dbReference type="FunFam" id="1.20.1070.10:FF:000401">
    <property type="entry name" value="Predicted protein"/>
    <property type="match status" value="1"/>
</dbReference>
<evidence type="ECO:0000256" key="2">
    <source>
        <dbReference type="ARBA" id="ARBA00022692"/>
    </source>
</evidence>
<dbReference type="GO" id="GO:0032870">
    <property type="term" value="P:cellular response to hormone stimulus"/>
    <property type="evidence" value="ECO:0000318"/>
    <property type="project" value="GO_Central"/>
</dbReference>
<evidence type="ECO:0000313" key="10">
    <source>
        <dbReference type="EMBL" id="EDO45615.1"/>
    </source>
</evidence>
<keyword evidence="11" id="KW-1185">Reference proteome</keyword>
<evidence type="ECO:0000313" key="11">
    <source>
        <dbReference type="Proteomes" id="UP000001593"/>
    </source>
</evidence>
<dbReference type="HOGENOM" id="CLU_829773_0_0_1"/>
<dbReference type="AlphaFoldDB" id="A7RSD1"/>
<keyword evidence="6" id="KW-0675">Receptor</keyword>
<dbReference type="STRING" id="45351.A7RSD1"/>
<keyword evidence="7" id="KW-0807">Transducer</keyword>
<feature type="transmembrane region" description="Helical" evidence="8">
    <location>
        <begin position="76"/>
        <end position="96"/>
    </location>
</feature>
<feature type="transmembrane region" description="Helical" evidence="8">
    <location>
        <begin position="6"/>
        <end position="26"/>
    </location>
</feature>
<evidence type="ECO:0000256" key="3">
    <source>
        <dbReference type="ARBA" id="ARBA00022989"/>
    </source>
</evidence>
<keyword evidence="5 8" id="KW-0472">Membrane</keyword>
<dbReference type="GO" id="GO:0004930">
    <property type="term" value="F:G protein-coupled receptor activity"/>
    <property type="evidence" value="ECO:0000318"/>
    <property type="project" value="GO_Central"/>
</dbReference>
<dbReference type="PRINTS" id="PR00237">
    <property type="entry name" value="GPCRRHODOPSN"/>
</dbReference>